<feature type="region of interest" description="Disordered" evidence="1">
    <location>
        <begin position="2364"/>
        <end position="2406"/>
    </location>
</feature>
<feature type="compositionally biased region" description="Basic and acidic residues" evidence="1">
    <location>
        <begin position="456"/>
        <end position="490"/>
    </location>
</feature>
<feature type="compositionally biased region" description="Basic and acidic residues" evidence="1">
    <location>
        <begin position="1918"/>
        <end position="1943"/>
    </location>
</feature>
<feature type="compositionally biased region" description="Basic and acidic residues" evidence="1">
    <location>
        <begin position="2138"/>
        <end position="2153"/>
    </location>
</feature>
<accession>A0ABP4L601</accession>
<gene>
    <name evidence="2" type="ORF">GCM10009741_15680</name>
</gene>
<comment type="caution">
    <text evidence="2">The sequence shown here is derived from an EMBL/GenBank/DDBJ whole genome shotgun (WGS) entry which is preliminary data.</text>
</comment>
<dbReference type="Proteomes" id="UP001500363">
    <property type="component" value="Unassembled WGS sequence"/>
</dbReference>
<feature type="compositionally biased region" description="Low complexity" evidence="1">
    <location>
        <begin position="211"/>
        <end position="220"/>
    </location>
</feature>
<keyword evidence="3" id="KW-1185">Reference proteome</keyword>
<evidence type="ECO:0000313" key="3">
    <source>
        <dbReference type="Proteomes" id="UP001500363"/>
    </source>
</evidence>
<dbReference type="RefSeq" id="WP_344171443.1">
    <property type="nucleotide sequence ID" value="NZ_BAAANC010000001.1"/>
</dbReference>
<proteinExistence type="predicted"/>
<feature type="compositionally biased region" description="Basic residues" evidence="1">
    <location>
        <begin position="196"/>
        <end position="210"/>
    </location>
</feature>
<dbReference type="EMBL" id="BAAANC010000001">
    <property type="protein sequence ID" value="GAA1517273.1"/>
    <property type="molecule type" value="Genomic_DNA"/>
</dbReference>
<name>A0ABP4L601_9ACTN</name>
<protein>
    <submittedName>
        <fullName evidence="2">Uncharacterized protein</fullName>
    </submittedName>
</protein>
<evidence type="ECO:0000256" key="1">
    <source>
        <dbReference type="SAM" id="MobiDB-lite"/>
    </source>
</evidence>
<sequence length="2406" mass="256759">MTEAPGVTSTGGRTRLRFTPAERARAALGVALGVVSPEAVALDDGRVRLGGRGELLELAAMDRLDTRLAAMAARDDVTDQRLLVEAVAALGAEVDHSRGGSSPVDGATIALDQLLDLPDAAEDVRDEARTVLRNVLESNQLSTDSAVRRLAAERAAERAPLLADTGRAAYAIQREAELLGRPSTPPAVVRPATRTGQHRRQVGARHHKATAPRTASTPAAGGLTATGRPESEPKLTPAEALEALKLVEPSDLPGAITTPNDVTSRGLGLVTTAEHGRQYFRVLDEEPPHGLVAHTTVRAGSLTDPHLVRIAGRVPAQQLPRVWTSQIGGALREVGSKAPTSLIGKLRAHFPRFQGRERQAAAQYDQFRLVSRNWREEQLQATPDQAKLTQLRGELEQLARAIERTGQPAPALPDSARALIVVPQTQPAPTPAQPNTPDHLREQVVQEMAGLEKAADGLDDRAKSHRTTAEDATKAATESKAKAVVEEGRNDSAGSVRGRKLRNAAQSSTRKAIRHETIAGTCDVAATKAREAGQAYGDLLTKLDELEASGGKPGPEIRQLAQVATEKVSAYRTAAAATMPSQEVQHTAITSGRFPHLTKLTRELNQELARRQSTFRYTPEVLHRRLRSATRRVLSPDGVLLTVGNNPRADAGSVIQFKVKLSPGELREVLSSPLTFDEGALAQLRQGGFSVATTTVESLGYNGGASLKTLTAAFPDSSALKGISHVITPGFEHAVGQSHSVTGSAQENGLSGAVEVLNGEILRYAADAPEWRWQVRGGVSEPWSQTNVIDSGDPQDAGQLVLGISHSYTVAPPEDTVRLDDLEFGPDVDPAVDLERAEELPEHVASRVDGMDDLADKGIRGLQTRLGKLDRTAADQIRTMCVEDAPAALTEATRPGGFGRIIYNGGRAVAYAQLETTVVRESAELLSDSSPEHKIERIRVGFSGASGSQSFGTSSSTAATLEYGGKALSDLGSGTTDFGPTVRGARNVSRGDSLSVSDVAIHPSVQRTEETVGVKVRLEHKLTFHRLDREEAFDVENAGDAVLRLPEKEAADYDLPFPKAALVLDENGKAQLSADGGVLTRGCAQPGEELKVPVWMGDEPGQLRGAGAALVQKLRGADPAYKAFVRHLSDEGMVPKLDHKFQPILKGLDLQDPVVVSQLANLERVGQQLSRHRLETGYDQACQGGFVFALTQHRVRDTPQERTYRVAIAQSFKNPKPRWLGLNRSQTAANLHIGSNTTSRSRSRSKGLPWLAKLGFSDRPAEGQAGSTPNGGPSYGRSAMGRFFSWVTGTTVNGVTLTESSGPLADFRIEHKLTVTEVLPDGDSDPIVEVNGSAKISIDSEFCDRGEPQCLAIDGEVDPQLLQTATWQHLDAGDVAARLSAALPAVARTDSAALHHLAAFVSVRNLNAHPEMLTTEYRTDFAVSPAPSDAVQALAQRGLTPRRGSIALKTTIENLRYVGSGHPIIGDINLTLDSAGFTTGSSTGNTAGVGAGTGATDAVGDGWNGSVGVNRSGNISSSSNELAIRGVERLNIKDGQHYQFVGDLKLEATIKAAGLAAPQKVELDTGTVMLTIPERDALRMYGNKDVDLPLEKVADAVERLQDGNLSLDRRTATAMIRRYQLDKQGVTTGLAGTHTDEQLKVLLRRTAKVTKPRSQPETFEQVAADAEKVAATRAEAQLPDHYRTTMGAGLIDREQFRDGEGNVTMMEREVTAAVAEAVPDALDDPAVGAAIRSQLAGIRWRGHAEKVKDPTGFNLELPFGGAEPGTTAARNLRIRIRMVRTGPITIDEAPGEGTPPQPAAGAAPAGSGEGSTPAGSGAGAEAEQSENALIIVQGYDYTEAGRGVTRSVGYGADLGGGLTDGDAGSAGLSTELTTSESVQVVDQNTHLSRALWSKTKRVEHDFRLVVEVEETPGAGAETKGKLRQTADRLRNDEKRPAPHRREASGRLTLLVPASDVNQVPLPPPAYTDHRPVVLSTQKFLRGIQLHDRNGELPNEQETIDDPDFDDALVTRVTSELGSRRWLTRAGVQLHKGIIRAELNGSARRIAFERSDGTGSPWTPGLPVPGHGSRQVRLRLRADLSGLQLVSDSSEHAQLGEAHRHQVAVNTSQESTRLAPTSQNVGTSDPTTGLKVGASFGEQAKEKSSDTSGNRDETNSNESGELVTVQLLVTFHVDARRQRTTRDHQTKVTHEATFENAATGVVTLSMFRHEFEAMQARMEAGQAPMQHWNPDELAKLAKRVPVRRVNASEVVTGPDGSKTVTPYKPLVEALAQARKEQVEVVVTMKQQDGGKQVYRALPNGTMIGVGKDDNGYGAAFGALHPSLAMLAEGNKVDLRALYDAKGAGERFSGTVVQALEAKGVPASALTGLDHTRSSPHNAPEEAQGAKAHAAKHVEMARGKRGSGMGVQ</sequence>
<feature type="region of interest" description="Disordered" evidence="1">
    <location>
        <begin position="1914"/>
        <end position="1943"/>
    </location>
</feature>
<evidence type="ECO:0000313" key="2">
    <source>
        <dbReference type="EMBL" id="GAA1517273.1"/>
    </source>
</evidence>
<reference evidence="3" key="1">
    <citation type="journal article" date="2019" name="Int. J. Syst. Evol. Microbiol.">
        <title>The Global Catalogue of Microorganisms (GCM) 10K type strain sequencing project: providing services to taxonomists for standard genome sequencing and annotation.</title>
        <authorList>
            <consortium name="The Broad Institute Genomics Platform"/>
            <consortium name="The Broad Institute Genome Sequencing Center for Infectious Disease"/>
            <person name="Wu L."/>
            <person name="Ma J."/>
        </authorList>
    </citation>
    <scope>NUCLEOTIDE SEQUENCE [LARGE SCALE GENOMIC DNA]</scope>
    <source>
        <strain evidence="3">JCM 14303</strain>
    </source>
</reference>
<feature type="compositionally biased region" description="Low complexity" evidence="1">
    <location>
        <begin position="1799"/>
        <end position="1822"/>
    </location>
</feature>
<feature type="region of interest" description="Disordered" evidence="1">
    <location>
        <begin position="2090"/>
        <end position="2160"/>
    </location>
</feature>
<feature type="region of interest" description="Disordered" evidence="1">
    <location>
        <begin position="2049"/>
        <end position="2068"/>
    </location>
</feature>
<feature type="compositionally biased region" description="Polar residues" evidence="1">
    <location>
        <begin position="2103"/>
        <end position="2126"/>
    </location>
</feature>
<organism evidence="2 3">
    <name type="scientific">Kribbella lupini</name>
    <dbReference type="NCBI Taxonomy" id="291602"/>
    <lineage>
        <taxon>Bacteria</taxon>
        <taxon>Bacillati</taxon>
        <taxon>Actinomycetota</taxon>
        <taxon>Actinomycetes</taxon>
        <taxon>Propionibacteriales</taxon>
        <taxon>Kribbellaceae</taxon>
        <taxon>Kribbella</taxon>
    </lineage>
</organism>
<feature type="region of interest" description="Disordered" evidence="1">
    <location>
        <begin position="1785"/>
        <end position="1822"/>
    </location>
</feature>
<feature type="region of interest" description="Disordered" evidence="1">
    <location>
        <begin position="182"/>
        <end position="234"/>
    </location>
</feature>
<feature type="region of interest" description="Disordered" evidence="1">
    <location>
        <begin position="456"/>
        <end position="509"/>
    </location>
</feature>